<reference evidence="3" key="2">
    <citation type="journal article" date="2010" name="Stand. Genomic Sci.">
        <title>Complete genome sequence of Thermaerobacter marianensis type strain (7p75aT).</title>
        <authorList>
            <person name="Han C."/>
            <person name="Gu W."/>
            <person name="Zhang X."/>
            <person name="Lapidus A."/>
            <person name="Nolan M."/>
            <person name="Copeland A."/>
            <person name="Lucas S."/>
            <person name="Glavina Del Rio T."/>
            <person name="Tice H."/>
            <person name="Cheng J."/>
            <person name="Tapia R."/>
            <person name="Goodwin L."/>
            <person name="Pitluck S."/>
            <person name="Pagani I."/>
            <person name="Ivanova N."/>
            <person name="Mavromatis K."/>
            <person name="Mikhailova N."/>
            <person name="Pati A."/>
            <person name="Chen A."/>
            <person name="Palaniappan K."/>
            <person name="Land M."/>
            <person name="Hauser L."/>
            <person name="Chang Y."/>
            <person name="Jeffries C."/>
            <person name="Schneider S."/>
            <person name="Rohde M."/>
            <person name="Goker M."/>
            <person name="Pukall R."/>
            <person name="Woyke T."/>
            <person name="Bristow J."/>
            <person name="Eisen J."/>
            <person name="Markowitz V."/>
            <person name="Hugenholtz P."/>
            <person name="Kyrpides N."/>
            <person name="Klenk H."/>
            <person name="Detter J."/>
        </authorList>
    </citation>
    <scope>NUCLEOTIDE SEQUENCE [LARGE SCALE GENOMIC DNA]</scope>
    <source>
        <strain evidence="3">ATCC 700841 / DSM 12885 / JCM 10246 / 7p75a</strain>
    </source>
</reference>
<dbReference type="HOGENOM" id="CLU_102572_0_0_9"/>
<dbReference type="KEGG" id="tmr:Tmar_2135"/>
<protein>
    <submittedName>
        <fullName evidence="2">Phenylacetic acid degradation B</fullName>
    </submittedName>
</protein>
<feature type="region of interest" description="Disordered" evidence="1">
    <location>
        <begin position="100"/>
        <end position="176"/>
    </location>
</feature>
<dbReference type="InterPro" id="IPR009359">
    <property type="entry name" value="PaaB"/>
</dbReference>
<sequence length="176" mass="19124">MGGTMEVYEVFGQPRRGEPYLHCGSLLAGDRRSARLLALQLYCRRQEYVSLWVVPRACIEAVGEGDDDWWQPATDKTYRLGEGFARTRVLWQRFGRGPGGAAAASPARSARMPGGPAGASGDREAPAWEKESAADEPAPAAGAGVDSMVNRGGRVRVRRGPRRQDRPRGSEGKDAR</sequence>
<dbReference type="eggNOG" id="COG3460">
    <property type="taxonomic scope" value="Bacteria"/>
</dbReference>
<evidence type="ECO:0000313" key="2">
    <source>
        <dbReference type="EMBL" id="ADU52216.1"/>
    </source>
</evidence>
<dbReference type="InterPro" id="IPR038693">
    <property type="entry name" value="PaaB_sf"/>
</dbReference>
<feature type="compositionally biased region" description="Basic and acidic residues" evidence="1">
    <location>
        <begin position="162"/>
        <end position="176"/>
    </location>
</feature>
<proteinExistence type="predicted"/>
<feature type="compositionally biased region" description="Basic and acidic residues" evidence="1">
    <location>
        <begin position="121"/>
        <end position="133"/>
    </location>
</feature>
<accession>E6SJY3</accession>
<name>E6SJY3_THEM7</name>
<dbReference type="Proteomes" id="UP000008915">
    <property type="component" value="Chromosome"/>
</dbReference>
<dbReference type="OrthoDB" id="2085342at2"/>
<dbReference type="AlphaFoldDB" id="E6SJY3"/>
<organism evidence="2 3">
    <name type="scientific">Thermaerobacter marianensis (strain ATCC 700841 / DSM 12885 / JCM 10246 / 7p75a)</name>
    <dbReference type="NCBI Taxonomy" id="644966"/>
    <lineage>
        <taxon>Bacteria</taxon>
        <taxon>Bacillati</taxon>
        <taxon>Bacillota</taxon>
        <taxon>Clostridia</taxon>
        <taxon>Eubacteriales</taxon>
        <taxon>Clostridiales Family XVII. Incertae Sedis</taxon>
        <taxon>Thermaerobacter</taxon>
    </lineage>
</organism>
<evidence type="ECO:0000313" key="3">
    <source>
        <dbReference type="Proteomes" id="UP000008915"/>
    </source>
</evidence>
<gene>
    <name evidence="2" type="ordered locus">Tmar_2135</name>
</gene>
<evidence type="ECO:0000256" key="1">
    <source>
        <dbReference type="SAM" id="MobiDB-lite"/>
    </source>
</evidence>
<dbReference type="STRING" id="644966.Tmar_2135"/>
<dbReference type="Gene3D" id="3.10.20.520">
    <property type="entry name" value="Phenylacetic acid degradation B"/>
    <property type="match status" value="1"/>
</dbReference>
<dbReference type="Pfam" id="PF06243">
    <property type="entry name" value="PaaB"/>
    <property type="match status" value="1"/>
</dbReference>
<keyword evidence="3" id="KW-1185">Reference proteome</keyword>
<feature type="compositionally biased region" description="Low complexity" evidence="1">
    <location>
        <begin position="135"/>
        <end position="144"/>
    </location>
</feature>
<reference evidence="2 3" key="1">
    <citation type="journal article" date="2010" name="Stand. Genomic Sci.">
        <title>Complete genome sequence of Thermaerobacter marianensis type strain (7p75a).</title>
        <authorList>
            <person name="Han C."/>
            <person name="Gu W."/>
            <person name="Zhang X."/>
            <person name="Lapidus A."/>
            <person name="Nolan M."/>
            <person name="Copeland A."/>
            <person name="Lucas S."/>
            <person name="Del Rio T.G."/>
            <person name="Tice H."/>
            <person name="Cheng J.F."/>
            <person name="Tapia R."/>
            <person name="Goodwin L."/>
            <person name="Pitluck S."/>
            <person name="Pagani I."/>
            <person name="Ivanova N."/>
            <person name="Mavromatis K."/>
            <person name="Mikhailova N."/>
            <person name="Pati A."/>
            <person name="Chen A."/>
            <person name="Palaniappan K."/>
            <person name="Land M."/>
            <person name="Hauser L."/>
            <person name="Chang Y.J."/>
            <person name="Jeffries C.D."/>
            <person name="Schneider S."/>
            <person name="Rohde M."/>
            <person name="Goker M."/>
            <person name="Pukall R."/>
            <person name="Woyke T."/>
            <person name="Bristow J."/>
            <person name="Eisen J.A."/>
            <person name="Markowitz V."/>
            <person name="Hugenholtz P."/>
            <person name="Kyrpides N.C."/>
            <person name="Klenk H.P."/>
            <person name="Detter J.C."/>
        </authorList>
    </citation>
    <scope>NUCLEOTIDE SEQUENCE [LARGE SCALE GENOMIC DNA]</scope>
    <source>
        <strain evidence="3">ATCC 700841 / DSM 12885 / JCM 10246 / 7p75a</strain>
    </source>
</reference>
<dbReference type="RefSeq" id="WP_013496516.1">
    <property type="nucleotide sequence ID" value="NC_014831.1"/>
</dbReference>
<dbReference type="EMBL" id="CP002344">
    <property type="protein sequence ID" value="ADU52216.1"/>
    <property type="molecule type" value="Genomic_DNA"/>
</dbReference>
<feature type="compositionally biased region" description="Low complexity" evidence="1">
    <location>
        <begin position="101"/>
        <end position="114"/>
    </location>
</feature>